<dbReference type="Proteomes" id="UP000675664">
    <property type="component" value="Unassembled WGS sequence"/>
</dbReference>
<dbReference type="NCBIfam" id="NF011652">
    <property type="entry name" value="PRK15070.1"/>
    <property type="match status" value="1"/>
</dbReference>
<keyword evidence="5 10" id="KW-0808">Transferase</keyword>
<evidence type="ECO:0000256" key="2">
    <source>
        <dbReference type="ARBA" id="ARBA00007342"/>
    </source>
</evidence>
<evidence type="ECO:0000256" key="9">
    <source>
        <dbReference type="ARBA" id="ARBA00047589"/>
    </source>
</evidence>
<comment type="similarity">
    <text evidence="2 10">Belongs to the PduL family.</text>
</comment>
<dbReference type="GO" id="GO:0046872">
    <property type="term" value="F:metal ion binding"/>
    <property type="evidence" value="ECO:0007669"/>
    <property type="project" value="UniProtKB-KW"/>
</dbReference>
<keyword evidence="7" id="KW-0862">Zinc</keyword>
<evidence type="ECO:0000256" key="8">
    <source>
        <dbReference type="ARBA" id="ARBA00023315"/>
    </source>
</evidence>
<reference evidence="11" key="2">
    <citation type="submission" date="2021-04" db="EMBL/GenBank/DDBJ databases">
        <authorList>
            <person name="Liu J."/>
        </authorList>
    </citation>
    <scope>NUCLEOTIDE SEQUENCE</scope>
    <source>
        <strain evidence="11">BAD-6</strain>
    </source>
</reference>
<dbReference type="GO" id="GO:0051144">
    <property type="term" value="P:1,2-propanediol catabolic process"/>
    <property type="evidence" value="ECO:0007669"/>
    <property type="project" value="UniProtKB-UniPathway"/>
</dbReference>
<accession>A0A8J7W1B8</accession>
<dbReference type="PANTHER" id="PTHR39453:SF1">
    <property type="entry name" value="PHOSPHATE PROPANOYLTRANSFERASE"/>
    <property type="match status" value="1"/>
</dbReference>
<evidence type="ECO:0000256" key="7">
    <source>
        <dbReference type="ARBA" id="ARBA00022833"/>
    </source>
</evidence>
<organism evidence="11 12">
    <name type="scientific">Sinanaerobacter chloroacetimidivorans</name>
    <dbReference type="NCBI Taxonomy" id="2818044"/>
    <lineage>
        <taxon>Bacteria</taxon>
        <taxon>Bacillati</taxon>
        <taxon>Bacillota</taxon>
        <taxon>Clostridia</taxon>
        <taxon>Peptostreptococcales</taxon>
        <taxon>Anaerovoracaceae</taxon>
        <taxon>Sinanaerobacter</taxon>
    </lineage>
</organism>
<dbReference type="EMBL" id="JAGSND010000009">
    <property type="protein sequence ID" value="MBR0598982.1"/>
    <property type="molecule type" value="Genomic_DNA"/>
</dbReference>
<comment type="function">
    <text evidence="10">Involved in 1,2-propanediol (1,2-PD) degradation by catalyzing the conversion of propanoyl-CoA to propanoyl-phosphate.</text>
</comment>
<keyword evidence="8 10" id="KW-0012">Acyltransferase</keyword>
<keyword evidence="6" id="KW-0479">Metal-binding</keyword>
<dbReference type="AlphaFoldDB" id="A0A8J7W1B8"/>
<dbReference type="Pfam" id="PF06130">
    <property type="entry name" value="PTAC"/>
    <property type="match status" value="1"/>
</dbReference>
<comment type="caution">
    <text evidence="11">The sequence shown here is derived from an EMBL/GenBank/DDBJ whole genome shotgun (WGS) entry which is preliminary data.</text>
</comment>
<dbReference type="PIRSF" id="PIRSF010130">
    <property type="entry name" value="PduL"/>
    <property type="match status" value="1"/>
</dbReference>
<evidence type="ECO:0000313" key="11">
    <source>
        <dbReference type="EMBL" id="MBR0598982.1"/>
    </source>
</evidence>
<name>A0A8J7W1B8_9FIRM</name>
<comment type="catalytic activity">
    <reaction evidence="9 10">
        <text>propanoyl-CoA + phosphate = propanoyl phosphate + CoA</text>
        <dbReference type="Rhea" id="RHEA:28046"/>
        <dbReference type="ChEBI" id="CHEBI:43474"/>
        <dbReference type="ChEBI" id="CHEBI:57287"/>
        <dbReference type="ChEBI" id="CHEBI:57392"/>
        <dbReference type="ChEBI" id="CHEBI:58933"/>
        <dbReference type="EC" id="2.3.1.222"/>
    </reaction>
</comment>
<evidence type="ECO:0000256" key="6">
    <source>
        <dbReference type="ARBA" id="ARBA00022723"/>
    </source>
</evidence>
<evidence type="ECO:0000256" key="5">
    <source>
        <dbReference type="ARBA" id="ARBA00022679"/>
    </source>
</evidence>
<protein>
    <recommendedName>
        <fullName evidence="4 10">Phosphate propanoyltransferase</fullName>
        <ecNumber evidence="3 10">2.3.1.222</ecNumber>
    </recommendedName>
</protein>
<comment type="cofactor">
    <cofactor evidence="1">
        <name>Zn(2+)</name>
        <dbReference type="ChEBI" id="CHEBI:29105"/>
    </cofactor>
</comment>
<gene>
    <name evidence="11" type="primary">pduL</name>
    <name evidence="11" type="ORF">KCX82_13920</name>
</gene>
<evidence type="ECO:0000256" key="4">
    <source>
        <dbReference type="ARBA" id="ARBA00020837"/>
    </source>
</evidence>
<proteinExistence type="inferred from homology"/>
<dbReference type="UniPathway" id="UPA00621"/>
<dbReference type="PANTHER" id="PTHR39453">
    <property type="entry name" value="PHOSPHATE PROPANOYLTRANSFERASE"/>
    <property type="match status" value="1"/>
</dbReference>
<evidence type="ECO:0000256" key="10">
    <source>
        <dbReference type="PIRNR" id="PIRNR010130"/>
    </source>
</evidence>
<evidence type="ECO:0000256" key="1">
    <source>
        <dbReference type="ARBA" id="ARBA00001947"/>
    </source>
</evidence>
<keyword evidence="12" id="KW-1185">Reference proteome</keyword>
<reference evidence="11" key="1">
    <citation type="submission" date="2021-04" db="EMBL/GenBank/DDBJ databases">
        <title>Sinoanaerobacter chloroacetimidivorans sp. nov., an obligate anaerobic bacterium isolated from anaerobic sludge.</title>
        <authorList>
            <person name="Bao Y."/>
        </authorList>
    </citation>
    <scope>NUCLEOTIDE SEQUENCE</scope>
    <source>
        <strain evidence="11">BAD-6</strain>
    </source>
</reference>
<dbReference type="InterPro" id="IPR008300">
    <property type="entry name" value="PTAC"/>
</dbReference>
<sequence length="187" mass="20343">MKITVGISNKHAHLTQEQIEALFGKGYHLTFFRNIKQPDEFVSNEKIDVAGPKGILKDVRILGPAREKAQIEMTLTNARAIGVEAKIRVSAHVEGSSGVTLIGPAGQIELKEGVIAAVRHLHMTPDEARTLGLHEGQRVAVETSGERAVIFKNVIVRIDELFSLELHLDTDEANAAGLKNGDEVTLV</sequence>
<evidence type="ECO:0000256" key="3">
    <source>
        <dbReference type="ARBA" id="ARBA00012206"/>
    </source>
</evidence>
<dbReference type="RefSeq" id="WP_227019108.1">
    <property type="nucleotide sequence ID" value="NZ_JAGSND010000009.1"/>
</dbReference>
<dbReference type="GO" id="GO:0016747">
    <property type="term" value="F:acyltransferase activity, transferring groups other than amino-acyl groups"/>
    <property type="evidence" value="ECO:0007669"/>
    <property type="project" value="InterPro"/>
</dbReference>
<comment type="pathway">
    <text evidence="10">Polyol metabolism; 1,2-propanediol degradation.</text>
</comment>
<evidence type="ECO:0000313" key="12">
    <source>
        <dbReference type="Proteomes" id="UP000675664"/>
    </source>
</evidence>
<dbReference type="EC" id="2.3.1.222" evidence="3 10"/>